<protein>
    <submittedName>
        <fullName evidence="1">Uncharacterized protein</fullName>
    </submittedName>
</protein>
<name>A0AAD7HXA5_9AGAR</name>
<organism evidence="1 2">
    <name type="scientific">Mycena metata</name>
    <dbReference type="NCBI Taxonomy" id="1033252"/>
    <lineage>
        <taxon>Eukaryota</taxon>
        <taxon>Fungi</taxon>
        <taxon>Dikarya</taxon>
        <taxon>Basidiomycota</taxon>
        <taxon>Agaricomycotina</taxon>
        <taxon>Agaricomycetes</taxon>
        <taxon>Agaricomycetidae</taxon>
        <taxon>Agaricales</taxon>
        <taxon>Marasmiineae</taxon>
        <taxon>Mycenaceae</taxon>
        <taxon>Mycena</taxon>
    </lineage>
</organism>
<keyword evidence="2" id="KW-1185">Reference proteome</keyword>
<proteinExistence type="predicted"/>
<accession>A0AAD7HXA5</accession>
<dbReference type="AlphaFoldDB" id="A0AAD7HXA5"/>
<gene>
    <name evidence="1" type="ORF">B0H16DRAFT_1470165</name>
</gene>
<comment type="caution">
    <text evidence="1">The sequence shown here is derived from an EMBL/GenBank/DDBJ whole genome shotgun (WGS) entry which is preliminary data.</text>
</comment>
<dbReference type="Proteomes" id="UP001215598">
    <property type="component" value="Unassembled WGS sequence"/>
</dbReference>
<reference evidence="1" key="1">
    <citation type="submission" date="2023-03" db="EMBL/GenBank/DDBJ databases">
        <title>Massive genome expansion in bonnet fungi (Mycena s.s.) driven by repeated elements and novel gene families across ecological guilds.</title>
        <authorList>
            <consortium name="Lawrence Berkeley National Laboratory"/>
            <person name="Harder C.B."/>
            <person name="Miyauchi S."/>
            <person name="Viragh M."/>
            <person name="Kuo A."/>
            <person name="Thoen E."/>
            <person name="Andreopoulos B."/>
            <person name="Lu D."/>
            <person name="Skrede I."/>
            <person name="Drula E."/>
            <person name="Henrissat B."/>
            <person name="Morin E."/>
            <person name="Kohler A."/>
            <person name="Barry K."/>
            <person name="LaButti K."/>
            <person name="Morin E."/>
            <person name="Salamov A."/>
            <person name="Lipzen A."/>
            <person name="Mereny Z."/>
            <person name="Hegedus B."/>
            <person name="Baldrian P."/>
            <person name="Stursova M."/>
            <person name="Weitz H."/>
            <person name="Taylor A."/>
            <person name="Grigoriev I.V."/>
            <person name="Nagy L.G."/>
            <person name="Martin F."/>
            <person name="Kauserud H."/>
        </authorList>
    </citation>
    <scope>NUCLEOTIDE SEQUENCE</scope>
    <source>
        <strain evidence="1">CBHHK182m</strain>
    </source>
</reference>
<sequence>MLPATSAETACSLITCRAAAGAPRGALNALFRYPILEPPSTAPHIRQRLPPMLRTIHHAQFNLNLFKTSCSGGCTSNPFGISSQLRTNGLKRDLQGQQPRRITRGHLTHSTLAAIAFHPLVRTKFSNLPNDPSACPSRPRKAFAKILAVHRGTFVISQSASHALSLMTFQCTAFGRRFEVNMHVQLQSHTIPSDRRNQGEAYLEHLDARQEKLILNIPQDPSGGDIGHLRKNV</sequence>
<dbReference type="EMBL" id="JARKIB010000167">
    <property type="protein sequence ID" value="KAJ7729190.1"/>
    <property type="molecule type" value="Genomic_DNA"/>
</dbReference>
<evidence type="ECO:0000313" key="1">
    <source>
        <dbReference type="EMBL" id="KAJ7729190.1"/>
    </source>
</evidence>
<evidence type="ECO:0000313" key="2">
    <source>
        <dbReference type="Proteomes" id="UP001215598"/>
    </source>
</evidence>